<evidence type="ECO:0000256" key="3">
    <source>
        <dbReference type="ARBA" id="ARBA00023125"/>
    </source>
</evidence>
<reference evidence="9" key="1">
    <citation type="journal article" date="2019" name="Int. J. Syst. Evol. Microbiol.">
        <title>The Global Catalogue of Microorganisms (GCM) 10K type strain sequencing project: providing services to taxonomists for standard genome sequencing and annotation.</title>
        <authorList>
            <consortium name="The Broad Institute Genomics Platform"/>
            <consortium name="The Broad Institute Genome Sequencing Center for Infectious Disease"/>
            <person name="Wu L."/>
            <person name="Ma J."/>
        </authorList>
    </citation>
    <scope>NUCLEOTIDE SEQUENCE [LARGE SCALE GENOMIC DNA]</scope>
    <source>
        <strain evidence="9">JCM 17906</strain>
    </source>
</reference>
<dbReference type="SUPFAM" id="SSF48498">
    <property type="entry name" value="Tetracyclin repressor-like, C-terminal domain"/>
    <property type="match status" value="1"/>
</dbReference>
<feature type="domain" description="HTH tetR-type" evidence="7">
    <location>
        <begin position="31"/>
        <end position="91"/>
    </location>
</feature>
<evidence type="ECO:0000256" key="2">
    <source>
        <dbReference type="ARBA" id="ARBA00023015"/>
    </source>
</evidence>
<keyword evidence="4" id="KW-0804">Transcription</keyword>
<protein>
    <submittedName>
        <fullName evidence="8">TetR/AcrR family transcriptional regulator</fullName>
    </submittedName>
</protein>
<proteinExistence type="predicted"/>
<dbReference type="PROSITE" id="PS50977">
    <property type="entry name" value="HTH_TETR_2"/>
    <property type="match status" value="1"/>
</dbReference>
<dbReference type="PANTHER" id="PTHR30055:SF234">
    <property type="entry name" value="HTH-TYPE TRANSCRIPTIONAL REGULATOR BETI"/>
    <property type="match status" value="1"/>
</dbReference>
<dbReference type="Pfam" id="PF13977">
    <property type="entry name" value="TetR_C_6"/>
    <property type="match status" value="1"/>
</dbReference>
<dbReference type="Proteomes" id="UP001501598">
    <property type="component" value="Unassembled WGS sequence"/>
</dbReference>
<evidence type="ECO:0000313" key="8">
    <source>
        <dbReference type="EMBL" id="GAA4540604.1"/>
    </source>
</evidence>
<dbReference type="InterPro" id="IPR001647">
    <property type="entry name" value="HTH_TetR"/>
</dbReference>
<keyword evidence="3 5" id="KW-0238">DNA-binding</keyword>
<keyword evidence="1" id="KW-0678">Repressor</keyword>
<organism evidence="8 9">
    <name type="scientific">Pseudonocardia xishanensis</name>
    <dbReference type="NCBI Taxonomy" id="630995"/>
    <lineage>
        <taxon>Bacteria</taxon>
        <taxon>Bacillati</taxon>
        <taxon>Actinomycetota</taxon>
        <taxon>Actinomycetes</taxon>
        <taxon>Pseudonocardiales</taxon>
        <taxon>Pseudonocardiaceae</taxon>
        <taxon>Pseudonocardia</taxon>
    </lineage>
</organism>
<evidence type="ECO:0000259" key="7">
    <source>
        <dbReference type="PROSITE" id="PS50977"/>
    </source>
</evidence>
<evidence type="ECO:0000256" key="5">
    <source>
        <dbReference type="PROSITE-ProRule" id="PRU00335"/>
    </source>
</evidence>
<feature type="region of interest" description="Disordered" evidence="6">
    <location>
        <begin position="1"/>
        <end position="33"/>
    </location>
</feature>
<name>A0ABP8RK90_9PSEU</name>
<evidence type="ECO:0000256" key="6">
    <source>
        <dbReference type="SAM" id="MobiDB-lite"/>
    </source>
</evidence>
<accession>A0ABP8RK90</accession>
<evidence type="ECO:0000313" key="9">
    <source>
        <dbReference type="Proteomes" id="UP001501598"/>
    </source>
</evidence>
<evidence type="ECO:0000256" key="4">
    <source>
        <dbReference type="ARBA" id="ARBA00023163"/>
    </source>
</evidence>
<dbReference type="InterPro" id="IPR009057">
    <property type="entry name" value="Homeodomain-like_sf"/>
</dbReference>
<dbReference type="PRINTS" id="PR00455">
    <property type="entry name" value="HTHTETR"/>
</dbReference>
<dbReference type="PANTHER" id="PTHR30055">
    <property type="entry name" value="HTH-TYPE TRANSCRIPTIONAL REGULATOR RUTR"/>
    <property type="match status" value="1"/>
</dbReference>
<sequence length="216" mass="23491">MAERCDRKTAAVTETPRRRTQERRTQEQRRAETERRVLEAATALIAATGSRSVTLAQVGEAAGYSRGIVYHHFGSRERLIEAVLDRAQNLGLPDSADDGLGHLVAIVETYLQAVARRAPTTRAFLQLWMEAVAADPVVAPLFAERDEGFRRFLTDVVRRGIADGSVRSGVDPAAAATVLMALLRGTSLQLIATPPADDVSGIVREAVRTVRTAYLA</sequence>
<feature type="DNA-binding region" description="H-T-H motif" evidence="5">
    <location>
        <begin position="54"/>
        <end position="73"/>
    </location>
</feature>
<dbReference type="InterPro" id="IPR039538">
    <property type="entry name" value="BetI_C"/>
</dbReference>
<dbReference type="InterPro" id="IPR050109">
    <property type="entry name" value="HTH-type_TetR-like_transc_reg"/>
</dbReference>
<dbReference type="EMBL" id="BAABGT010000021">
    <property type="protein sequence ID" value="GAA4540604.1"/>
    <property type="molecule type" value="Genomic_DNA"/>
</dbReference>
<comment type="caution">
    <text evidence="8">The sequence shown here is derived from an EMBL/GenBank/DDBJ whole genome shotgun (WGS) entry which is preliminary data.</text>
</comment>
<keyword evidence="2" id="KW-0805">Transcription regulation</keyword>
<gene>
    <name evidence="8" type="ORF">GCM10023175_13460</name>
</gene>
<dbReference type="Pfam" id="PF00440">
    <property type="entry name" value="TetR_N"/>
    <property type="match status" value="1"/>
</dbReference>
<dbReference type="InterPro" id="IPR036271">
    <property type="entry name" value="Tet_transcr_reg_TetR-rel_C_sf"/>
</dbReference>
<dbReference type="Gene3D" id="1.10.357.10">
    <property type="entry name" value="Tetracycline Repressor, domain 2"/>
    <property type="match status" value="1"/>
</dbReference>
<keyword evidence="9" id="KW-1185">Reference proteome</keyword>
<evidence type="ECO:0000256" key="1">
    <source>
        <dbReference type="ARBA" id="ARBA00022491"/>
    </source>
</evidence>
<dbReference type="SUPFAM" id="SSF46689">
    <property type="entry name" value="Homeodomain-like"/>
    <property type="match status" value="1"/>
</dbReference>